<evidence type="ECO:0000313" key="3">
    <source>
        <dbReference type="EMBL" id="ABZ07267.1"/>
    </source>
</evidence>
<gene>
    <name evidence="3" type="ORF">ALOHA_HF4000ANIW133F6ctg1g17</name>
</gene>
<dbReference type="AlphaFoldDB" id="B3T3V8"/>
<dbReference type="GO" id="GO:0046872">
    <property type="term" value="F:metal ion binding"/>
    <property type="evidence" value="ECO:0007669"/>
    <property type="project" value="UniProtKB-KW"/>
</dbReference>
<sequence length="199" mass="22044">MGLGWCCFRNYLGHAKEIGGDISEYPRFFLKPASAHVEAAADGTNIIEMLRPDEHIDHEVELVVRLGADLKPEAMCVGCDTTNRTRQTLAKGKGWPWTEGKAFKGSGVLGTWAQWDDSPMRLSLSVNGEIRQDDSTELMIHSVSQLLEHLHKWYDLTPGDLIWTGTPKGVGPMKTGDLVEARMTNSDGEKISRFSAVCQ</sequence>
<reference evidence="3" key="1">
    <citation type="journal article" date="2008" name="ISME J.">
        <title>Genomic patterns of recombination, clonal divergence and environment in marine microbial populations.</title>
        <authorList>
            <person name="Konstantinidis K.T."/>
            <person name="Delong E.F."/>
        </authorList>
    </citation>
    <scope>NUCLEOTIDE SEQUENCE</scope>
</reference>
<dbReference type="Gene3D" id="3.90.850.10">
    <property type="entry name" value="Fumarylacetoacetase-like, C-terminal domain"/>
    <property type="match status" value="1"/>
</dbReference>
<protein>
    <submittedName>
        <fullName evidence="3">Putative Fumarylacetoacetate (FAA) hydrolase family protein</fullName>
    </submittedName>
</protein>
<dbReference type="PANTHER" id="PTHR11820">
    <property type="entry name" value="ACYLPYRUVASE"/>
    <property type="match status" value="1"/>
</dbReference>
<keyword evidence="3" id="KW-0378">Hydrolase</keyword>
<proteinExistence type="predicted"/>
<organism evidence="3">
    <name type="scientific">uncultured marine microorganism HF4000_ANIW133F6</name>
    <dbReference type="NCBI Taxonomy" id="455529"/>
    <lineage>
        <taxon>unclassified sequences</taxon>
        <taxon>environmental samples</taxon>
    </lineage>
</organism>
<name>B3T3V8_9ZZZZ</name>
<evidence type="ECO:0000256" key="1">
    <source>
        <dbReference type="ARBA" id="ARBA00022723"/>
    </source>
</evidence>
<dbReference type="Pfam" id="PF01557">
    <property type="entry name" value="FAA_hydrolase"/>
    <property type="match status" value="1"/>
</dbReference>
<keyword evidence="1" id="KW-0479">Metal-binding</keyword>
<accession>B3T3V8</accession>
<dbReference type="InterPro" id="IPR036663">
    <property type="entry name" value="Fumarylacetoacetase_C_sf"/>
</dbReference>
<dbReference type="GO" id="GO:0018773">
    <property type="term" value="F:acetylpyruvate hydrolase activity"/>
    <property type="evidence" value="ECO:0007669"/>
    <property type="project" value="TreeGrafter"/>
</dbReference>
<evidence type="ECO:0000259" key="2">
    <source>
        <dbReference type="Pfam" id="PF01557"/>
    </source>
</evidence>
<dbReference type="EMBL" id="EU016596">
    <property type="protein sequence ID" value="ABZ07267.1"/>
    <property type="molecule type" value="Genomic_DNA"/>
</dbReference>
<feature type="domain" description="Fumarylacetoacetase-like C-terminal" evidence="2">
    <location>
        <begin position="5"/>
        <end position="184"/>
    </location>
</feature>
<dbReference type="SUPFAM" id="SSF56529">
    <property type="entry name" value="FAH"/>
    <property type="match status" value="1"/>
</dbReference>
<dbReference type="PANTHER" id="PTHR11820:SF7">
    <property type="entry name" value="ACYLPYRUVASE FAHD1, MITOCHONDRIAL"/>
    <property type="match status" value="1"/>
</dbReference>
<dbReference type="InterPro" id="IPR011234">
    <property type="entry name" value="Fumarylacetoacetase-like_C"/>
</dbReference>